<feature type="transmembrane region" description="Helical" evidence="5">
    <location>
        <begin position="38"/>
        <end position="61"/>
    </location>
</feature>
<proteinExistence type="predicted"/>
<reference evidence="6" key="1">
    <citation type="submission" date="2021-01" db="EMBL/GenBank/DDBJ databases">
        <title>A chromosome-scale assembly of European eel, Anguilla anguilla.</title>
        <authorList>
            <person name="Henkel C."/>
            <person name="Jong-Raadsen S.A."/>
            <person name="Dufour S."/>
            <person name="Weltzien F.-A."/>
            <person name="Palstra A.P."/>
            <person name="Pelster B."/>
            <person name="Spaink H.P."/>
            <person name="Van Den Thillart G.E."/>
            <person name="Jansen H."/>
            <person name="Zahm M."/>
            <person name="Klopp C."/>
            <person name="Cedric C."/>
            <person name="Louis A."/>
            <person name="Berthelot C."/>
            <person name="Parey E."/>
            <person name="Roest Crollius H."/>
            <person name="Montfort J."/>
            <person name="Robinson-Rechavi M."/>
            <person name="Bucao C."/>
            <person name="Bouchez O."/>
            <person name="Gislard M."/>
            <person name="Lluch J."/>
            <person name="Milhes M."/>
            <person name="Lampietro C."/>
            <person name="Lopez Roques C."/>
            <person name="Donnadieu C."/>
            <person name="Braasch I."/>
            <person name="Desvignes T."/>
            <person name="Postlethwait J."/>
            <person name="Bobe J."/>
            <person name="Guiguen Y."/>
            <person name="Dirks R."/>
        </authorList>
    </citation>
    <scope>NUCLEOTIDE SEQUENCE</scope>
    <source>
        <strain evidence="6">Tag_6206</strain>
        <tissue evidence="6">Liver</tissue>
    </source>
</reference>
<dbReference type="AlphaFoldDB" id="A0A9D3MDJ2"/>
<gene>
    <name evidence="6" type="ORF">ANANG_G00137390</name>
</gene>
<evidence type="ECO:0000313" key="6">
    <source>
        <dbReference type="EMBL" id="KAG5845305.1"/>
    </source>
</evidence>
<comment type="caution">
    <text evidence="6">The sequence shown here is derived from an EMBL/GenBank/DDBJ whole genome shotgun (WGS) entry which is preliminary data.</text>
</comment>
<dbReference type="EMBL" id="JAFIRN010000007">
    <property type="protein sequence ID" value="KAG5845305.1"/>
    <property type="molecule type" value="Genomic_DNA"/>
</dbReference>
<keyword evidence="7" id="KW-1185">Reference proteome</keyword>
<comment type="subcellular location">
    <subcellularLocation>
        <location evidence="1">Membrane</location>
        <topology evidence="1">Multi-pass membrane protein</topology>
    </subcellularLocation>
</comment>
<evidence type="ECO:0000256" key="1">
    <source>
        <dbReference type="ARBA" id="ARBA00004141"/>
    </source>
</evidence>
<evidence type="ECO:0000256" key="4">
    <source>
        <dbReference type="ARBA" id="ARBA00023136"/>
    </source>
</evidence>
<dbReference type="Proteomes" id="UP001044222">
    <property type="component" value="Chromosome 7"/>
</dbReference>
<feature type="transmembrane region" description="Helical" evidence="5">
    <location>
        <begin position="155"/>
        <end position="176"/>
    </location>
</feature>
<organism evidence="6 7">
    <name type="scientific">Anguilla anguilla</name>
    <name type="common">European freshwater eel</name>
    <name type="synonym">Muraena anguilla</name>
    <dbReference type="NCBI Taxonomy" id="7936"/>
    <lineage>
        <taxon>Eukaryota</taxon>
        <taxon>Metazoa</taxon>
        <taxon>Chordata</taxon>
        <taxon>Craniata</taxon>
        <taxon>Vertebrata</taxon>
        <taxon>Euteleostomi</taxon>
        <taxon>Actinopterygii</taxon>
        <taxon>Neopterygii</taxon>
        <taxon>Teleostei</taxon>
        <taxon>Anguilliformes</taxon>
        <taxon>Anguillidae</taxon>
        <taxon>Anguilla</taxon>
    </lineage>
</organism>
<evidence type="ECO:0000256" key="5">
    <source>
        <dbReference type="SAM" id="Phobius"/>
    </source>
</evidence>
<name>A0A9D3MDJ2_ANGAN</name>
<keyword evidence="2 5" id="KW-0812">Transmembrane</keyword>
<dbReference type="Pfam" id="PF04103">
    <property type="entry name" value="CD20"/>
    <property type="match status" value="1"/>
</dbReference>
<feature type="transmembrane region" description="Helical" evidence="5">
    <location>
        <begin position="73"/>
        <end position="91"/>
    </location>
</feature>
<feature type="transmembrane region" description="Helical" evidence="5">
    <location>
        <begin position="97"/>
        <end position="122"/>
    </location>
</feature>
<keyword evidence="3 5" id="KW-1133">Transmembrane helix</keyword>
<protein>
    <submittedName>
        <fullName evidence="6">Uncharacterized protein</fullName>
    </submittedName>
</protein>
<keyword evidence="4 5" id="KW-0472">Membrane</keyword>
<dbReference type="GO" id="GO:0016020">
    <property type="term" value="C:membrane"/>
    <property type="evidence" value="ECO:0007669"/>
    <property type="project" value="UniProtKB-SubCell"/>
</dbReference>
<evidence type="ECO:0000313" key="7">
    <source>
        <dbReference type="Proteomes" id="UP001044222"/>
    </source>
</evidence>
<accession>A0A9D3MDJ2</accession>
<dbReference type="InterPro" id="IPR007237">
    <property type="entry name" value="CD20-like"/>
</dbReference>
<evidence type="ECO:0000256" key="2">
    <source>
        <dbReference type="ARBA" id="ARBA00022692"/>
    </source>
</evidence>
<sequence length="248" mass="27251">MSRVSETCRWFLQSAEGSRRDRGMDRYRYFTFNQRCTVVLALVQMGCAALCVACGFIDAVFRRDSALSETRAPLWAGAVMALPGILALVSSQRKNPILVYAMIVASVLSCFTTAAAVTYACLTLSYGEEDDELFHPHHLNIPNAKFVLSRTVKGANATLLLACLCSFLVTGLMAFLGCRSLPFCACYDSTTGMEMLVPQNDHSSQTELVCTWQAGGDDRLFNAPEQLSDKSTEQQDNIAKAPPYTRLV</sequence>
<evidence type="ECO:0000256" key="3">
    <source>
        <dbReference type="ARBA" id="ARBA00022989"/>
    </source>
</evidence>